<dbReference type="GO" id="GO:0034220">
    <property type="term" value="P:monoatomic ion transmembrane transport"/>
    <property type="evidence" value="ECO:0007669"/>
    <property type="project" value="UniProtKB-KW"/>
</dbReference>
<dbReference type="AlphaFoldDB" id="A0A2A9CQW8"/>
<dbReference type="PANTHER" id="PTHR43833">
    <property type="entry name" value="POTASSIUM CHANNEL PROTEIN 2-RELATED-RELATED"/>
    <property type="match status" value="1"/>
</dbReference>
<dbReference type="PROSITE" id="PS51201">
    <property type="entry name" value="RCK_N"/>
    <property type="match status" value="1"/>
</dbReference>
<dbReference type="Gene3D" id="3.40.50.720">
    <property type="entry name" value="NAD(P)-binding Rossmann-like Domain"/>
    <property type="match status" value="1"/>
</dbReference>
<dbReference type="GO" id="GO:0006813">
    <property type="term" value="P:potassium ion transport"/>
    <property type="evidence" value="ECO:0007669"/>
    <property type="project" value="InterPro"/>
</dbReference>
<keyword evidence="2" id="KW-0812">Transmembrane</keyword>
<keyword evidence="5" id="KW-1185">Reference proteome</keyword>
<dbReference type="PANTHER" id="PTHR43833:SF9">
    <property type="entry name" value="POTASSIUM CHANNEL PROTEIN YUGO-RELATED"/>
    <property type="match status" value="1"/>
</dbReference>
<keyword evidence="2" id="KW-0472">Membrane</keyword>
<protein>
    <submittedName>
        <fullName evidence="4">Voltage-gated potassium channel</fullName>
    </submittedName>
</protein>
<organism evidence="4 5">
    <name type="scientific">Propionicimonas paludicola</name>
    <dbReference type="NCBI Taxonomy" id="185243"/>
    <lineage>
        <taxon>Bacteria</taxon>
        <taxon>Bacillati</taxon>
        <taxon>Actinomycetota</taxon>
        <taxon>Actinomycetes</taxon>
        <taxon>Propionibacteriales</taxon>
        <taxon>Nocardioidaceae</taxon>
        <taxon>Propionicimonas</taxon>
    </lineage>
</organism>
<dbReference type="OrthoDB" id="9799090at2"/>
<keyword evidence="2" id="KW-1133">Transmembrane helix</keyword>
<evidence type="ECO:0000259" key="3">
    <source>
        <dbReference type="PROSITE" id="PS51201"/>
    </source>
</evidence>
<feature type="domain" description="RCK N-terminal" evidence="3">
    <location>
        <begin position="141"/>
        <end position="260"/>
    </location>
</feature>
<dbReference type="Gene3D" id="1.10.287.70">
    <property type="match status" value="1"/>
</dbReference>
<keyword evidence="4" id="KW-0406">Ion transport</keyword>
<accession>A0A2A9CQW8</accession>
<dbReference type="RefSeq" id="WP_098460250.1">
    <property type="nucleotide sequence ID" value="NZ_PDJC01000001.1"/>
</dbReference>
<evidence type="ECO:0000256" key="2">
    <source>
        <dbReference type="SAM" id="Phobius"/>
    </source>
</evidence>
<dbReference type="SUPFAM" id="SSF81324">
    <property type="entry name" value="Voltage-gated potassium channels"/>
    <property type="match status" value="1"/>
</dbReference>
<feature type="transmembrane region" description="Helical" evidence="2">
    <location>
        <begin position="34"/>
        <end position="54"/>
    </location>
</feature>
<dbReference type="SUPFAM" id="SSF51735">
    <property type="entry name" value="NAD(P)-binding Rossmann-fold domains"/>
    <property type="match status" value="1"/>
</dbReference>
<keyword evidence="4" id="KW-0813">Transport</keyword>
<name>A0A2A9CQW8_9ACTN</name>
<comment type="caution">
    <text evidence="4">The sequence shown here is derived from an EMBL/GenBank/DDBJ whole genome shotgun (WGS) entry which is preliminary data.</text>
</comment>
<dbReference type="GO" id="GO:0005886">
    <property type="term" value="C:plasma membrane"/>
    <property type="evidence" value="ECO:0007669"/>
    <property type="project" value="UniProtKB-SubCell"/>
</dbReference>
<evidence type="ECO:0000256" key="1">
    <source>
        <dbReference type="ARBA" id="ARBA00004651"/>
    </source>
</evidence>
<evidence type="ECO:0000313" key="5">
    <source>
        <dbReference type="Proteomes" id="UP000226079"/>
    </source>
</evidence>
<evidence type="ECO:0000313" key="4">
    <source>
        <dbReference type="EMBL" id="PFG16738.1"/>
    </source>
</evidence>
<dbReference type="InterPro" id="IPR050721">
    <property type="entry name" value="Trk_Ktr_HKT_K-transport"/>
</dbReference>
<dbReference type="InterPro" id="IPR003148">
    <property type="entry name" value="RCK_N"/>
</dbReference>
<dbReference type="Proteomes" id="UP000226079">
    <property type="component" value="Unassembled WGS sequence"/>
</dbReference>
<gene>
    <name evidence="4" type="ORF">ATK74_1291</name>
</gene>
<dbReference type="InterPro" id="IPR036291">
    <property type="entry name" value="NAD(P)-bd_dom_sf"/>
</dbReference>
<proteinExistence type="predicted"/>
<comment type="subcellular location">
    <subcellularLocation>
        <location evidence="1">Cell membrane</location>
        <topology evidence="1">Multi-pass membrane protein</topology>
    </subcellularLocation>
</comment>
<dbReference type="Pfam" id="PF02254">
    <property type="entry name" value="TrkA_N"/>
    <property type="match status" value="1"/>
</dbReference>
<dbReference type="InterPro" id="IPR013099">
    <property type="entry name" value="K_chnl_dom"/>
</dbReference>
<reference evidence="4 5" key="1">
    <citation type="submission" date="2017-10" db="EMBL/GenBank/DDBJ databases">
        <title>Sequencing the genomes of 1000 actinobacteria strains.</title>
        <authorList>
            <person name="Klenk H.-P."/>
        </authorList>
    </citation>
    <scope>NUCLEOTIDE SEQUENCE [LARGE SCALE GENOMIC DNA]</scope>
    <source>
        <strain evidence="4 5">DSM 15597</strain>
    </source>
</reference>
<keyword evidence="4" id="KW-0407">Ion channel</keyword>
<dbReference type="EMBL" id="PDJC01000001">
    <property type="protein sequence ID" value="PFG16738.1"/>
    <property type="molecule type" value="Genomic_DNA"/>
</dbReference>
<sequence>MDAPRARFGRSRAPWVGLAQVRLPARRRSATGELVWRLFLALGLLLVLTLIVYVDRDAYVDHAGGDGVSFLDALYYATVTMTTTGYGDITPVADHARLINTVIVTPIRIAFLVLLVGTTVEVLANEGRRALADSRWRKTMRNHTVVIGFGTTGQSAVQTLLRGGLTADRIVVIDSDPLAVAAANRAGLAAFDGDATARELLHRAELPKAREVIITVGRDDTAILATLTVRQLNRAAHVVVAVRDSDNVPLIRQSGADAVVTSSDAVGRLMGLSSISPELGQVIEDLISTGDGLEVVQRQVEADDIGRMPDELTGEKVLAVIRHRTMRRYYEPGVDALQAGDQVVVVRQAVKQRAPRVE</sequence>
<dbReference type="Pfam" id="PF07885">
    <property type="entry name" value="Ion_trans_2"/>
    <property type="match status" value="1"/>
</dbReference>